<dbReference type="Pfam" id="PF18863">
    <property type="entry name" value="AbiJ_NTD4"/>
    <property type="match status" value="1"/>
</dbReference>
<evidence type="ECO:0008006" key="5">
    <source>
        <dbReference type="Google" id="ProtNLM"/>
    </source>
</evidence>
<keyword evidence="4" id="KW-1185">Reference proteome</keyword>
<dbReference type="InterPro" id="IPR049503">
    <property type="entry name" value="AbiJ_NTD4"/>
</dbReference>
<dbReference type="NCBIfam" id="NF046078">
    <property type="entry name" value="STM4504_CBY0614"/>
    <property type="match status" value="1"/>
</dbReference>
<dbReference type="EMBL" id="PIQE01000001">
    <property type="protein sequence ID" value="RUO74047.1"/>
    <property type="molecule type" value="Genomic_DNA"/>
</dbReference>
<evidence type="ECO:0000313" key="3">
    <source>
        <dbReference type="EMBL" id="RUO74047.1"/>
    </source>
</evidence>
<organism evidence="3 4">
    <name type="scientific">Pseudidiomarina sediminum</name>
    <dbReference type="NCBI Taxonomy" id="431675"/>
    <lineage>
        <taxon>Bacteria</taxon>
        <taxon>Pseudomonadati</taxon>
        <taxon>Pseudomonadota</taxon>
        <taxon>Gammaproteobacteria</taxon>
        <taxon>Alteromonadales</taxon>
        <taxon>Idiomarinaceae</taxon>
        <taxon>Pseudidiomarina</taxon>
    </lineage>
</organism>
<evidence type="ECO:0000259" key="1">
    <source>
        <dbReference type="Pfam" id="PF18863"/>
    </source>
</evidence>
<comment type="caution">
    <text evidence="3">The sequence shown here is derived from an EMBL/GenBank/DDBJ whole genome shotgun (WGS) entry which is preliminary data.</text>
</comment>
<accession>A0A432Z833</accession>
<dbReference type="STRING" id="1122124.GCA_000423165_01116"/>
<evidence type="ECO:0000259" key="2">
    <source>
        <dbReference type="Pfam" id="PF22809"/>
    </source>
</evidence>
<sequence>MAIFELFSKRQKALRGDVPDVYVYDTLPHALKVQIIHIWTDVLGNNDNYYDQYGCGPNVRSAYEFIVDTLCREYGMFQLPTAEKHRERMYLNELANYLLQVDDVEKQLDIVELSFRYIDRCTRDYDYLRKQNASENVDAAVSELNARFKEHGIGFQFVEGEIIKMDSELLHSEAVKPALRLLNQKNYHGAQQEYLSAYEHYRNGKNKEALNDCLKSFESTMKAICDKRNWSYQKNATSRALIQICFENNLVPSFWQQQLGALRSMLESSIPTGRNKLSGHGQGASPTTVPDYLVAYMLHMTASTLVFLTTAEKNLV</sequence>
<dbReference type="Pfam" id="PF22809">
    <property type="entry name" value="DUF7014"/>
    <property type="match status" value="1"/>
</dbReference>
<dbReference type="RefSeq" id="WP_026862087.1">
    <property type="nucleotide sequence ID" value="NZ_PIQE01000001.1"/>
</dbReference>
<dbReference type="AlphaFoldDB" id="A0A432Z833"/>
<protein>
    <recommendedName>
        <fullName evidence="5">Abortive infection protein-like C-terminal domain-containing protein</fullName>
    </recommendedName>
</protein>
<proteinExistence type="predicted"/>
<evidence type="ECO:0000313" key="4">
    <source>
        <dbReference type="Proteomes" id="UP000287022"/>
    </source>
</evidence>
<gene>
    <name evidence="3" type="ORF">CWI80_01410</name>
</gene>
<dbReference type="Proteomes" id="UP000287022">
    <property type="component" value="Unassembled WGS sequence"/>
</dbReference>
<feature type="domain" description="DUF7014" evidence="2">
    <location>
        <begin position="183"/>
        <end position="313"/>
    </location>
</feature>
<feature type="domain" description="HEPN AbiJ-N-terminal" evidence="1">
    <location>
        <begin position="5"/>
        <end position="177"/>
    </location>
</feature>
<name>A0A432Z833_9GAMM</name>
<reference evidence="4" key="1">
    <citation type="journal article" date="2018" name="Front. Microbiol.">
        <title>Genome-Based Analysis Reveals the Taxonomy and Diversity of the Family Idiomarinaceae.</title>
        <authorList>
            <person name="Liu Y."/>
            <person name="Lai Q."/>
            <person name="Shao Z."/>
        </authorList>
    </citation>
    <scope>NUCLEOTIDE SEQUENCE [LARGE SCALE GENOMIC DNA]</scope>
    <source>
        <strain evidence="4">c121</strain>
    </source>
</reference>
<dbReference type="InterPro" id="IPR054280">
    <property type="entry name" value="DUF7014"/>
</dbReference>